<gene>
    <name evidence="6" type="ORF">METZ01_LOCUS101971</name>
</gene>
<dbReference type="EMBL" id="UINC01011099">
    <property type="protein sequence ID" value="SVA49117.1"/>
    <property type="molecule type" value="Genomic_DNA"/>
</dbReference>
<evidence type="ECO:0000256" key="5">
    <source>
        <dbReference type="ARBA" id="ARBA00022975"/>
    </source>
</evidence>
<dbReference type="InterPro" id="IPR000836">
    <property type="entry name" value="PRTase_dom"/>
</dbReference>
<comment type="pathway">
    <text evidence="1">Pyrimidine metabolism; UMP biosynthesis via de novo pathway; UMP from orotate: step 1/2.</text>
</comment>
<dbReference type="GO" id="GO:0044205">
    <property type="term" value="P:'de novo' UMP biosynthetic process"/>
    <property type="evidence" value="ECO:0007669"/>
    <property type="project" value="UniProtKB-UniPathway"/>
</dbReference>
<reference evidence="6" key="1">
    <citation type="submission" date="2018-05" db="EMBL/GenBank/DDBJ databases">
        <authorList>
            <person name="Lanie J.A."/>
            <person name="Ng W.-L."/>
            <person name="Kazmierczak K.M."/>
            <person name="Andrzejewski T.M."/>
            <person name="Davidsen T.M."/>
            <person name="Wayne K.J."/>
            <person name="Tettelin H."/>
            <person name="Glass J.I."/>
            <person name="Rusch D."/>
            <person name="Podicherti R."/>
            <person name="Tsui H.-C.T."/>
            <person name="Winkler M.E."/>
        </authorList>
    </citation>
    <scope>NUCLEOTIDE SEQUENCE</scope>
</reference>
<dbReference type="PANTHER" id="PTHR19278">
    <property type="entry name" value="OROTATE PHOSPHORIBOSYLTRANSFERASE"/>
    <property type="match status" value="1"/>
</dbReference>
<evidence type="ECO:0000256" key="1">
    <source>
        <dbReference type="ARBA" id="ARBA00004889"/>
    </source>
</evidence>
<evidence type="ECO:0000256" key="2">
    <source>
        <dbReference type="ARBA" id="ARBA00011971"/>
    </source>
</evidence>
<evidence type="ECO:0000256" key="3">
    <source>
        <dbReference type="ARBA" id="ARBA00022676"/>
    </source>
</evidence>
<protein>
    <recommendedName>
        <fullName evidence="2">orotate phosphoribosyltransferase</fullName>
        <ecNumber evidence="2">2.4.2.10</ecNumber>
    </recommendedName>
</protein>
<dbReference type="NCBIfam" id="TIGR00336">
    <property type="entry name" value="pyrE"/>
    <property type="match status" value="1"/>
</dbReference>
<keyword evidence="5" id="KW-0665">Pyrimidine biosynthesis</keyword>
<organism evidence="6">
    <name type="scientific">marine metagenome</name>
    <dbReference type="NCBI Taxonomy" id="408172"/>
    <lineage>
        <taxon>unclassified sequences</taxon>
        <taxon>metagenomes</taxon>
        <taxon>ecological metagenomes</taxon>
    </lineage>
</organism>
<dbReference type="GO" id="GO:0004588">
    <property type="term" value="F:orotate phosphoribosyltransferase activity"/>
    <property type="evidence" value="ECO:0007669"/>
    <property type="project" value="UniProtKB-EC"/>
</dbReference>
<dbReference type="InterPro" id="IPR004467">
    <property type="entry name" value="Or_phspho_trans_dom"/>
</dbReference>
<dbReference type="SUPFAM" id="SSF53271">
    <property type="entry name" value="PRTase-like"/>
    <property type="match status" value="1"/>
</dbReference>
<dbReference type="UniPathway" id="UPA00070">
    <property type="reaction ID" value="UER00119"/>
</dbReference>
<dbReference type="EC" id="2.4.2.10" evidence="2"/>
<sequence length="193" mass="20772">MLSVGSTDLDRLRALLLERSVRLGNFTLSSGVRSSYYVDARQTTMTAEGQHLTGKIGYDMIEEAGWDVTHVGGLTLGADPFTYAITHHSWTRDRTLDGFTVRKQAKGHGTSRTIEGGLPDYARVVVTEDAITSGASTLKAIQAIREHGAHVMGVLCLVDREEGGRGKLEELDLPFLAIFKGSDLLAAARGGLG</sequence>
<name>A0A381WAZ4_9ZZZZ</name>
<dbReference type="Gene3D" id="3.40.50.2020">
    <property type="match status" value="1"/>
</dbReference>
<dbReference type="AlphaFoldDB" id="A0A381WAZ4"/>
<proteinExistence type="inferred from homology"/>
<dbReference type="InterPro" id="IPR023031">
    <property type="entry name" value="OPRT"/>
</dbReference>
<dbReference type="InterPro" id="IPR029057">
    <property type="entry name" value="PRTase-like"/>
</dbReference>
<accession>A0A381WAZ4</accession>
<dbReference type="GO" id="GO:0019856">
    <property type="term" value="P:pyrimidine nucleobase biosynthetic process"/>
    <property type="evidence" value="ECO:0007669"/>
    <property type="project" value="TreeGrafter"/>
</dbReference>
<dbReference type="HAMAP" id="MF_01208">
    <property type="entry name" value="PyrE"/>
    <property type="match status" value="1"/>
</dbReference>
<keyword evidence="3" id="KW-0328">Glycosyltransferase</keyword>
<keyword evidence="4" id="KW-0808">Transferase</keyword>
<evidence type="ECO:0000313" key="6">
    <source>
        <dbReference type="EMBL" id="SVA49117.1"/>
    </source>
</evidence>
<dbReference type="CDD" id="cd06223">
    <property type="entry name" value="PRTases_typeI"/>
    <property type="match status" value="1"/>
</dbReference>
<evidence type="ECO:0000256" key="4">
    <source>
        <dbReference type="ARBA" id="ARBA00022679"/>
    </source>
</evidence>
<dbReference type="PANTHER" id="PTHR19278:SF9">
    <property type="entry name" value="URIDINE 5'-MONOPHOSPHATE SYNTHASE"/>
    <property type="match status" value="1"/>
</dbReference>